<comment type="caution">
    <text evidence="2">The sequence shown here is derived from an EMBL/GenBank/DDBJ whole genome shotgun (WGS) entry which is preliminary data.</text>
</comment>
<name>A0A9P4N6L5_9PLEO</name>
<evidence type="ECO:0000313" key="3">
    <source>
        <dbReference type="Proteomes" id="UP000800093"/>
    </source>
</evidence>
<evidence type="ECO:0000256" key="1">
    <source>
        <dbReference type="SAM" id="MobiDB-lite"/>
    </source>
</evidence>
<organism evidence="2 3">
    <name type="scientific">Lojkania enalia</name>
    <dbReference type="NCBI Taxonomy" id="147567"/>
    <lineage>
        <taxon>Eukaryota</taxon>
        <taxon>Fungi</taxon>
        <taxon>Dikarya</taxon>
        <taxon>Ascomycota</taxon>
        <taxon>Pezizomycotina</taxon>
        <taxon>Dothideomycetes</taxon>
        <taxon>Pleosporomycetidae</taxon>
        <taxon>Pleosporales</taxon>
        <taxon>Pleosporales incertae sedis</taxon>
        <taxon>Lojkania</taxon>
    </lineage>
</organism>
<feature type="compositionally biased region" description="Basic residues" evidence="1">
    <location>
        <begin position="107"/>
        <end position="127"/>
    </location>
</feature>
<keyword evidence="3" id="KW-1185">Reference proteome</keyword>
<protein>
    <recommendedName>
        <fullName evidence="4">Transcriptional regulator</fullName>
    </recommendedName>
</protein>
<dbReference type="InterPro" id="IPR037647">
    <property type="entry name" value="HIRIP3"/>
</dbReference>
<dbReference type="OrthoDB" id="552755at2759"/>
<dbReference type="PANTHER" id="PTHR15410">
    <property type="entry name" value="HIRA-INTERACTING PROTEIN 3"/>
    <property type="match status" value="1"/>
</dbReference>
<feature type="region of interest" description="Disordered" evidence="1">
    <location>
        <begin position="57"/>
        <end position="274"/>
    </location>
</feature>
<dbReference type="AlphaFoldDB" id="A0A9P4N6L5"/>
<feature type="compositionally biased region" description="Basic and acidic residues" evidence="1">
    <location>
        <begin position="159"/>
        <end position="176"/>
    </location>
</feature>
<dbReference type="GO" id="GO:0005634">
    <property type="term" value="C:nucleus"/>
    <property type="evidence" value="ECO:0007669"/>
    <property type="project" value="TreeGrafter"/>
</dbReference>
<gene>
    <name evidence="2" type="ORF">CC78DRAFT_613262</name>
</gene>
<sequence>MSDSEPVHVPSDEAIARKLEQTVISFHKSGNAEDITVKRVRARAEKELGLPADFLKESEKWKKRSSNVIKEAEKHCGDEPPETPKAPQSSKPAPARKKIKDTTAASGRKRTAHPPKKPPKPQKRRKTVVLSDEESDVASSEPPSEREVPSDTESGPPIKPDRRGNRVVKDDPDLDHSLNGLTASINLKPEVQDEEGDEDALHLPPVKGAATNSIVDVKDDVSGSELSSLIDESPVKKKRQKKLPSEKRQKVPKSAKTTATNAKPSKLKSTHYDEPDQAEIKRLQGWLVKCGIRKVWSKELSRYDTAKEKIRHLKEMLKDAGMDGKYSNEKAARIKEQREFAAELEAIQEGEKHWGTEANSGGRPRRRAAANAPRKVVVEEPSEESDREQGQGQDHNDDDDGIDDNHDGDEQDQGDGDDKDNDDLE</sequence>
<dbReference type="PANTHER" id="PTHR15410:SF2">
    <property type="entry name" value="HIRA-INTERACTING PROTEIN 3"/>
    <property type="match status" value="1"/>
</dbReference>
<feature type="compositionally biased region" description="Acidic residues" evidence="1">
    <location>
        <begin position="396"/>
        <end position="425"/>
    </location>
</feature>
<proteinExistence type="predicted"/>
<dbReference type="Proteomes" id="UP000800093">
    <property type="component" value="Unassembled WGS sequence"/>
</dbReference>
<feature type="region of interest" description="Disordered" evidence="1">
    <location>
        <begin position="344"/>
        <end position="425"/>
    </location>
</feature>
<evidence type="ECO:0008006" key="4">
    <source>
        <dbReference type="Google" id="ProtNLM"/>
    </source>
</evidence>
<evidence type="ECO:0000313" key="2">
    <source>
        <dbReference type="EMBL" id="KAF2268557.1"/>
    </source>
</evidence>
<dbReference type="EMBL" id="ML986586">
    <property type="protein sequence ID" value="KAF2268557.1"/>
    <property type="molecule type" value="Genomic_DNA"/>
</dbReference>
<accession>A0A9P4N6L5</accession>
<reference evidence="3" key="1">
    <citation type="journal article" date="2020" name="Stud. Mycol.">
        <title>101 Dothideomycetes genomes: A test case for predicting lifestyles and emergence of pathogens.</title>
        <authorList>
            <person name="Haridas S."/>
            <person name="Albert R."/>
            <person name="Binder M."/>
            <person name="Bloem J."/>
            <person name="LaButti K."/>
            <person name="Salamov A."/>
            <person name="Andreopoulos B."/>
            <person name="Baker S."/>
            <person name="Barry K."/>
            <person name="Bills G."/>
            <person name="Bluhm B."/>
            <person name="Cannon C."/>
            <person name="Castanera R."/>
            <person name="Culley D."/>
            <person name="Daum C."/>
            <person name="Ezra D."/>
            <person name="Gonzalez J."/>
            <person name="Henrissat B."/>
            <person name="Kuo A."/>
            <person name="Liang C."/>
            <person name="Lipzen A."/>
            <person name="Lutzoni F."/>
            <person name="Magnuson J."/>
            <person name="Mondo S."/>
            <person name="Nolan M."/>
            <person name="Ohm R."/>
            <person name="Pangilinan J."/>
            <person name="Park H.-J."/>
            <person name="Ramirez L."/>
            <person name="Alfaro M."/>
            <person name="Sun H."/>
            <person name="Tritt A."/>
            <person name="Yoshinaga Y."/>
            <person name="Zwiers L.-H."/>
            <person name="Turgeon B."/>
            <person name="Goodwin S."/>
            <person name="Spatafora J."/>
            <person name="Crous P."/>
            <person name="Grigoriev I."/>
        </authorList>
    </citation>
    <scope>NUCLEOTIDE SEQUENCE [LARGE SCALE GENOMIC DNA]</scope>
    <source>
        <strain evidence="3">CBS 304.66</strain>
    </source>
</reference>